<dbReference type="PATRIC" id="fig|1300347.3.peg.1616"/>
<sequence>MDTHDDAQVIRTRMRLMQELNRIERRDPVLSARVRLQAIDLHRAWTARRLDSDEYALRLTGLCDQVCEHATPEARLNPA</sequence>
<reference evidence="1 2" key="1">
    <citation type="submission" date="2016-03" db="EMBL/GenBank/DDBJ databases">
        <title>Complete genome sequence of a soil Actinobacterium, Nocardioides dokdonensis FR1436.</title>
        <authorList>
            <person name="Kwon S.-K."/>
            <person name="Kim K."/>
            <person name="Kim J.F."/>
        </authorList>
    </citation>
    <scope>NUCLEOTIDE SEQUENCE [LARGE SCALE GENOMIC DNA]</scope>
    <source>
        <strain evidence="1 2">FR1436</strain>
    </source>
</reference>
<accession>A0A1A9GIA2</accession>
<evidence type="ECO:0000313" key="1">
    <source>
        <dbReference type="EMBL" id="ANH38049.1"/>
    </source>
</evidence>
<keyword evidence="2" id="KW-1185">Reference proteome</keyword>
<dbReference type="EMBL" id="CP015079">
    <property type="protein sequence ID" value="ANH38049.1"/>
    <property type="molecule type" value="Genomic_DNA"/>
</dbReference>
<name>A0A1A9GIA2_9ACTN</name>
<dbReference type="AlphaFoldDB" id="A0A1A9GIA2"/>
<protein>
    <submittedName>
        <fullName evidence="1">Uncharacterized protein</fullName>
    </submittedName>
</protein>
<gene>
    <name evidence="1" type="ORF">I601_1617</name>
</gene>
<dbReference type="Proteomes" id="UP000077868">
    <property type="component" value="Chromosome"/>
</dbReference>
<organism evidence="1 2">
    <name type="scientific">Nocardioides dokdonensis FR1436</name>
    <dbReference type="NCBI Taxonomy" id="1300347"/>
    <lineage>
        <taxon>Bacteria</taxon>
        <taxon>Bacillati</taxon>
        <taxon>Actinomycetota</taxon>
        <taxon>Actinomycetes</taxon>
        <taxon>Propionibacteriales</taxon>
        <taxon>Nocardioidaceae</taxon>
        <taxon>Nocardioides</taxon>
    </lineage>
</organism>
<dbReference type="KEGG" id="ndk:I601_1617"/>
<proteinExistence type="predicted"/>
<evidence type="ECO:0000313" key="2">
    <source>
        <dbReference type="Proteomes" id="UP000077868"/>
    </source>
</evidence>
<dbReference type="RefSeq" id="WP_068108033.1">
    <property type="nucleotide sequence ID" value="NZ_CP015079.1"/>
</dbReference>
<dbReference type="STRING" id="1300347.I601_1617"/>